<dbReference type="PANTHER" id="PTHR46599">
    <property type="entry name" value="PIGGYBAC TRANSPOSABLE ELEMENT-DERIVED PROTEIN 4"/>
    <property type="match status" value="1"/>
</dbReference>
<comment type="caution">
    <text evidence="3">The sequence shown here is derived from an EMBL/GenBank/DDBJ whole genome shotgun (WGS) entry which is preliminary data.</text>
</comment>
<dbReference type="InParanoid" id="A0A5N3ZZA2"/>
<dbReference type="Proteomes" id="UP000327044">
    <property type="component" value="Unassembled WGS sequence"/>
</dbReference>
<name>A0A5N3ZZA2_PHOPY</name>
<feature type="non-terminal residue" evidence="3">
    <location>
        <position position="1"/>
    </location>
</feature>
<sequence>SESDNDPFSLSDSLEDPNFVISENESRSSSSSSEDSISEDVSSLELSTLNDEPMPVESNVENSDRNEEDDTYQVFDVEWKDPTGNHEEFGFTENSGINPELAAALVGASPEDYLSAFIDDEILNVMTEETNLYATQMLLQDRDVPKYSRLHAWQPTNKDEIKKFLGILGYMGIVKLPTLRHYWCKRRLFGVSVVAEVMSRNRFELLLTVWHFSDNQTCPEGDRGYKIEPLINSLVKKFQNVYTPGKEFCIDETLVPFRGRLIMKQYIPQKTHKYGIKLFKLCCENGYTWNIKLYCGKEKDAGASVPTNVVMKLSEKLLNTGRTIVTDNYYTSLELANKLLDNKTHLLGTLRANRRGNPKDVVTKKLKPGEIIAKENNRGICIMKWKDRRDVLMLSTKHTNTTTTIKRRTGIIEKPLAIVEYNKAKSSIDLSDQMASYSTALRKTVKWYRKIALELLLGTAVVNAHFLFKAINDSTMSITDFREIIIESLLFPKSDGEETIDQPTTAKKSKRMNVHTFQKKKGRAHEVRKYCKGCYEKKLTGLITKNKVPKVTTYCEDCDKQPHFCIDCFANNHK</sequence>
<accession>A0A5N3ZZA2</accession>
<evidence type="ECO:0000256" key="1">
    <source>
        <dbReference type="SAM" id="MobiDB-lite"/>
    </source>
</evidence>
<evidence type="ECO:0000259" key="2">
    <source>
        <dbReference type="Pfam" id="PF13843"/>
    </source>
</evidence>
<evidence type="ECO:0000313" key="3">
    <source>
        <dbReference type="EMBL" id="KAB0790392.1"/>
    </source>
</evidence>
<feature type="domain" description="PiggyBac transposable element-derived protein" evidence="2">
    <location>
        <begin position="109"/>
        <end position="465"/>
    </location>
</feature>
<feature type="compositionally biased region" description="Low complexity" evidence="1">
    <location>
        <begin position="20"/>
        <end position="47"/>
    </location>
</feature>
<dbReference type="FunCoup" id="A0A5N3ZZA2">
    <property type="interactions" value="50"/>
</dbReference>
<dbReference type="AlphaFoldDB" id="A0A5N3ZZA2"/>
<dbReference type="Pfam" id="PF13843">
    <property type="entry name" value="DDE_Tnp_1_7"/>
    <property type="match status" value="1"/>
</dbReference>
<feature type="region of interest" description="Disordered" evidence="1">
    <location>
        <begin position="1"/>
        <end position="69"/>
    </location>
</feature>
<feature type="compositionally biased region" description="Polar residues" evidence="1">
    <location>
        <begin position="1"/>
        <end position="12"/>
    </location>
</feature>
<evidence type="ECO:0000313" key="4">
    <source>
        <dbReference type="Proteomes" id="UP000327044"/>
    </source>
</evidence>
<keyword evidence="4" id="KW-1185">Reference proteome</keyword>
<organism evidence="3 4">
    <name type="scientific">Photinus pyralis</name>
    <name type="common">Common eastern firefly</name>
    <name type="synonym">Lampyris pyralis</name>
    <dbReference type="NCBI Taxonomy" id="7054"/>
    <lineage>
        <taxon>Eukaryota</taxon>
        <taxon>Metazoa</taxon>
        <taxon>Ecdysozoa</taxon>
        <taxon>Arthropoda</taxon>
        <taxon>Hexapoda</taxon>
        <taxon>Insecta</taxon>
        <taxon>Pterygota</taxon>
        <taxon>Neoptera</taxon>
        <taxon>Endopterygota</taxon>
        <taxon>Coleoptera</taxon>
        <taxon>Polyphaga</taxon>
        <taxon>Elateriformia</taxon>
        <taxon>Elateroidea</taxon>
        <taxon>Lampyridae</taxon>
        <taxon>Lampyrinae</taxon>
        <taxon>Photinus</taxon>
    </lineage>
</organism>
<dbReference type="InterPro" id="IPR029526">
    <property type="entry name" value="PGBD"/>
</dbReference>
<dbReference type="PANTHER" id="PTHR46599:SF3">
    <property type="entry name" value="PIGGYBAC TRANSPOSABLE ELEMENT-DERIVED PROTEIN 4"/>
    <property type="match status" value="1"/>
</dbReference>
<dbReference type="EMBL" id="VVIM01001381">
    <property type="protein sequence ID" value="KAB0790392.1"/>
    <property type="molecule type" value="Genomic_DNA"/>
</dbReference>
<proteinExistence type="predicted"/>
<gene>
    <name evidence="3" type="ORF">PPYR_15240</name>
</gene>
<reference evidence="3 4" key="1">
    <citation type="journal article" date="2018" name="Elife">
        <title>Firefly genomes illuminate parallel origins of bioluminescence in beetles.</title>
        <authorList>
            <person name="Fallon T.R."/>
            <person name="Lower S.E."/>
            <person name="Chang C.H."/>
            <person name="Bessho-Uehara M."/>
            <person name="Martin G.J."/>
            <person name="Bewick A.J."/>
            <person name="Behringer M."/>
            <person name="Debat H.J."/>
            <person name="Wong I."/>
            <person name="Day J.C."/>
            <person name="Suvorov A."/>
            <person name="Silva C.J."/>
            <person name="Stanger-Hall K.F."/>
            <person name="Hall D.W."/>
            <person name="Schmitz R.J."/>
            <person name="Nelson D.R."/>
            <person name="Lewis S.M."/>
            <person name="Shigenobu S."/>
            <person name="Bybee S.M."/>
            <person name="Larracuente A.M."/>
            <person name="Oba Y."/>
            <person name="Weng J.K."/>
        </authorList>
    </citation>
    <scope>NUCLEOTIDE SEQUENCE [LARGE SCALE GENOMIC DNA]</scope>
    <source>
        <strain evidence="3">1611_PpyrPB1</strain>
        <tissue evidence="3">Whole body</tissue>
    </source>
</reference>
<protein>
    <recommendedName>
        <fullName evidence="2">PiggyBac transposable element-derived protein domain-containing protein</fullName>
    </recommendedName>
</protein>